<evidence type="ECO:0000256" key="1">
    <source>
        <dbReference type="ARBA" id="ARBA00010835"/>
    </source>
</evidence>
<dbReference type="InterPro" id="IPR045853">
    <property type="entry name" value="Pep_chain_release_fac_I_sf"/>
</dbReference>
<dbReference type="SUPFAM" id="SSF75620">
    <property type="entry name" value="Release factor"/>
    <property type="match status" value="1"/>
</dbReference>
<dbReference type="Pfam" id="PF00472">
    <property type="entry name" value="RF-1"/>
    <property type="match status" value="1"/>
</dbReference>
<feature type="domain" description="Peptide chain release factor" evidence="3">
    <location>
        <begin position="73"/>
        <end position="189"/>
    </location>
</feature>
<dbReference type="Gene3D" id="6.10.140.1950">
    <property type="match status" value="1"/>
</dbReference>
<proteinExistence type="inferred from homology"/>
<dbReference type="InterPro" id="IPR005139">
    <property type="entry name" value="PCRF"/>
</dbReference>
<dbReference type="GO" id="GO:0005737">
    <property type="term" value="C:cytoplasm"/>
    <property type="evidence" value="ECO:0007669"/>
    <property type="project" value="UniProtKB-ARBA"/>
</dbReference>
<dbReference type="Gene3D" id="3.30.70.1660">
    <property type="match status" value="1"/>
</dbReference>
<dbReference type="InterPro" id="IPR000352">
    <property type="entry name" value="Pep_chain_release_fac_I"/>
</dbReference>
<dbReference type="EMBL" id="UOGK01000207">
    <property type="protein sequence ID" value="VAX39191.1"/>
    <property type="molecule type" value="Genomic_DNA"/>
</dbReference>
<name>A0A3B1DJV1_9ZZZZ</name>
<sequence>MPEVRSILPQVVLDKLAELEEQFAAIERDLNDPAIIADHRKVRDLSIKRAALEPTVTGYRALIKLMGEADELRMVIASGEDAELAEMARDELPDLEARAIELAEQVKAGLVNADDRRVGSVMLEIRAGAGGDEAGLWARDLLGVYEKYAASKGWKIDPLELTEDGGLGGVRSALVNIRGDGVWSELSFEAGVHSVKRVPATETQGRVHTSTATVAVLPEPEEIDVKIDWANDVEEHVTTAQGPGGQNVNKVATAVHMIHKPTGVEVRMQETKSQAQNREKGKRLLMARVYEIERAKVEAERSAERRSQIGTGQRSEKIRVYRYQDNIVADQRLEEKFNLREILAGELGPMLERLIEQETAKRLAEL</sequence>
<dbReference type="Gene3D" id="3.30.160.20">
    <property type="match status" value="1"/>
</dbReference>
<dbReference type="InterPro" id="IPR050057">
    <property type="entry name" value="Prokaryotic/Mito_RF"/>
</dbReference>
<accession>A0A3B1DJV1</accession>
<dbReference type="Pfam" id="PF03462">
    <property type="entry name" value="PCRF"/>
    <property type="match status" value="1"/>
</dbReference>
<keyword evidence="2" id="KW-0648">Protein biosynthesis</keyword>
<dbReference type="PANTHER" id="PTHR43804:SF8">
    <property type="entry name" value="PEPTIDE CHAIN RELEASE FACTOR APG3, CHLOROPLASTIC"/>
    <property type="match status" value="1"/>
</dbReference>
<dbReference type="GO" id="GO:0003747">
    <property type="term" value="F:translation release factor activity"/>
    <property type="evidence" value="ECO:0007669"/>
    <property type="project" value="InterPro"/>
</dbReference>
<reference evidence="4" key="1">
    <citation type="submission" date="2018-06" db="EMBL/GenBank/DDBJ databases">
        <authorList>
            <person name="Zhirakovskaya E."/>
        </authorList>
    </citation>
    <scope>NUCLEOTIDE SEQUENCE</scope>
</reference>
<comment type="similarity">
    <text evidence="1">Belongs to the prokaryotic/mitochondrial release factor family.</text>
</comment>
<dbReference type="AlphaFoldDB" id="A0A3B1DJV1"/>
<dbReference type="PANTHER" id="PTHR43804">
    <property type="entry name" value="LD18447P"/>
    <property type="match status" value="1"/>
</dbReference>
<dbReference type="SMART" id="SM00937">
    <property type="entry name" value="PCRF"/>
    <property type="match status" value="1"/>
</dbReference>
<evidence type="ECO:0000313" key="4">
    <source>
        <dbReference type="EMBL" id="VAX39191.1"/>
    </source>
</evidence>
<gene>
    <name evidence="4" type="ORF">MNBD_PLANCTO03-2045</name>
</gene>
<evidence type="ECO:0000256" key="2">
    <source>
        <dbReference type="ARBA" id="ARBA00022917"/>
    </source>
</evidence>
<protein>
    <submittedName>
        <fullName evidence="4">Peptide chain release factor 1</fullName>
    </submittedName>
</protein>
<organism evidence="4">
    <name type="scientific">hydrothermal vent metagenome</name>
    <dbReference type="NCBI Taxonomy" id="652676"/>
    <lineage>
        <taxon>unclassified sequences</taxon>
        <taxon>metagenomes</taxon>
        <taxon>ecological metagenomes</taxon>
    </lineage>
</organism>
<evidence type="ECO:0000259" key="3">
    <source>
        <dbReference type="SMART" id="SM00937"/>
    </source>
</evidence>